<dbReference type="SUPFAM" id="SSF69737">
    <property type="entry name" value="Urease metallochaperone UreE, C-terminal domain"/>
    <property type="match status" value="1"/>
</dbReference>
<keyword evidence="3 5" id="KW-0533">Nickel</keyword>
<dbReference type="Gene3D" id="3.30.70.790">
    <property type="entry name" value="UreE, C-terminal domain"/>
    <property type="match status" value="1"/>
</dbReference>
<dbReference type="GO" id="GO:0019627">
    <property type="term" value="P:urea metabolic process"/>
    <property type="evidence" value="ECO:0007669"/>
    <property type="project" value="InterPro"/>
</dbReference>
<dbReference type="PIRSF" id="PIRSF036402">
    <property type="entry name" value="Ureas_acces_UreE"/>
    <property type="match status" value="1"/>
</dbReference>
<organism evidence="7 8">
    <name type="scientific">Palleronia aestuarii</name>
    <dbReference type="NCBI Taxonomy" id="568105"/>
    <lineage>
        <taxon>Bacteria</taxon>
        <taxon>Pseudomonadati</taxon>
        <taxon>Pseudomonadota</taxon>
        <taxon>Alphaproteobacteria</taxon>
        <taxon>Rhodobacterales</taxon>
        <taxon>Roseobacteraceae</taxon>
        <taxon>Palleronia</taxon>
    </lineage>
</organism>
<sequence>MSADLPVARKLERGFAGAADAHVTLDYAGRFLRRRRLLGSDGQPFLVDLPQTVSVEEGDAFLCDDGRTIGVEAASEDLFEISGPAITRYAWHIGNRHQPCEILPDRLRIQNDPVIGRMLEGLGASVVTISAPFTPEGGAYGHGRTHGHSHE</sequence>
<comment type="similarity">
    <text evidence="5">Belongs to the UreE family.</text>
</comment>
<dbReference type="InterPro" id="IPR012406">
    <property type="entry name" value="UreE"/>
</dbReference>
<dbReference type="InterPro" id="IPR007864">
    <property type="entry name" value="UreE_C_dom"/>
</dbReference>
<evidence type="ECO:0000313" key="7">
    <source>
        <dbReference type="EMBL" id="PZX16285.1"/>
    </source>
</evidence>
<dbReference type="GO" id="GO:0006457">
    <property type="term" value="P:protein folding"/>
    <property type="evidence" value="ECO:0007669"/>
    <property type="project" value="InterPro"/>
</dbReference>
<comment type="function">
    <text evidence="5">Involved in urease metallocenter assembly. Binds nickel. Probably functions as a nickel donor during metallocenter assembly.</text>
</comment>
<dbReference type="EMBL" id="QKZL01000007">
    <property type="protein sequence ID" value="PZX16285.1"/>
    <property type="molecule type" value="Genomic_DNA"/>
</dbReference>
<name>A0A2W7N7D4_9RHOB</name>
<evidence type="ECO:0000256" key="2">
    <source>
        <dbReference type="ARBA" id="ARBA00022490"/>
    </source>
</evidence>
<dbReference type="GO" id="GO:0065003">
    <property type="term" value="P:protein-containing complex assembly"/>
    <property type="evidence" value="ECO:0007669"/>
    <property type="project" value="InterPro"/>
</dbReference>
<dbReference type="GO" id="GO:0016151">
    <property type="term" value="F:nickel cation binding"/>
    <property type="evidence" value="ECO:0007669"/>
    <property type="project" value="UniProtKB-UniRule"/>
</dbReference>
<dbReference type="HAMAP" id="MF_00822">
    <property type="entry name" value="UreE"/>
    <property type="match status" value="1"/>
</dbReference>
<dbReference type="Proteomes" id="UP000248916">
    <property type="component" value="Unassembled WGS sequence"/>
</dbReference>
<dbReference type="InterPro" id="IPR004029">
    <property type="entry name" value="UreE_N"/>
</dbReference>
<accession>A0A2W7N7D4</accession>
<proteinExistence type="inferred from homology"/>
<dbReference type="InterPro" id="IPR036118">
    <property type="entry name" value="UreE_N_sf"/>
</dbReference>
<dbReference type="AlphaFoldDB" id="A0A2W7N7D4"/>
<dbReference type="GO" id="GO:0051082">
    <property type="term" value="F:unfolded protein binding"/>
    <property type="evidence" value="ECO:0007669"/>
    <property type="project" value="UniProtKB-UniRule"/>
</dbReference>
<dbReference type="Pfam" id="PF05194">
    <property type="entry name" value="UreE_C"/>
    <property type="match status" value="1"/>
</dbReference>
<comment type="caution">
    <text evidence="7">The sequence shown here is derived from an EMBL/GenBank/DDBJ whole genome shotgun (WGS) entry which is preliminary data.</text>
</comment>
<dbReference type="SMART" id="SM00988">
    <property type="entry name" value="UreE_N"/>
    <property type="match status" value="1"/>
</dbReference>
<reference evidence="7 8" key="1">
    <citation type="submission" date="2018-06" db="EMBL/GenBank/DDBJ databases">
        <title>Genomic Encyclopedia of Archaeal and Bacterial Type Strains, Phase II (KMG-II): from individual species to whole genera.</title>
        <authorList>
            <person name="Goeker M."/>
        </authorList>
    </citation>
    <scope>NUCLEOTIDE SEQUENCE [LARGE SCALE GENOMIC DNA]</scope>
    <source>
        <strain evidence="7 8">DSM 22009</strain>
    </source>
</reference>
<evidence type="ECO:0000256" key="4">
    <source>
        <dbReference type="ARBA" id="ARBA00023186"/>
    </source>
</evidence>
<dbReference type="SUPFAM" id="SSF69287">
    <property type="entry name" value="Urease metallochaperone UreE, N-terminal domain"/>
    <property type="match status" value="1"/>
</dbReference>
<evidence type="ECO:0000256" key="1">
    <source>
        <dbReference type="ARBA" id="ARBA00004496"/>
    </source>
</evidence>
<comment type="subcellular location">
    <subcellularLocation>
        <location evidence="1 5">Cytoplasm</location>
    </subcellularLocation>
</comment>
<evidence type="ECO:0000256" key="3">
    <source>
        <dbReference type="ARBA" id="ARBA00022596"/>
    </source>
</evidence>
<evidence type="ECO:0000256" key="5">
    <source>
        <dbReference type="HAMAP-Rule" id="MF_00822"/>
    </source>
</evidence>
<dbReference type="GO" id="GO:0005737">
    <property type="term" value="C:cytoplasm"/>
    <property type="evidence" value="ECO:0007669"/>
    <property type="project" value="UniProtKB-SubCell"/>
</dbReference>
<dbReference type="Gene3D" id="2.60.260.20">
    <property type="entry name" value="Urease metallochaperone UreE, N-terminal domain"/>
    <property type="match status" value="1"/>
</dbReference>
<keyword evidence="2 5" id="KW-0963">Cytoplasm</keyword>
<gene>
    <name evidence="5" type="primary">ureE</name>
    <name evidence="7" type="ORF">LX81_02137</name>
</gene>
<dbReference type="Pfam" id="PF02814">
    <property type="entry name" value="UreE_N"/>
    <property type="match status" value="1"/>
</dbReference>
<protein>
    <recommendedName>
        <fullName evidence="5">Urease accessory protein UreE</fullName>
    </recommendedName>
</protein>
<keyword evidence="4 5" id="KW-0143">Chaperone</keyword>
<evidence type="ECO:0000259" key="6">
    <source>
        <dbReference type="SMART" id="SM00988"/>
    </source>
</evidence>
<keyword evidence="8" id="KW-1185">Reference proteome</keyword>
<feature type="domain" description="UreE urease accessory N-terminal" evidence="6">
    <location>
        <begin position="6"/>
        <end position="69"/>
    </location>
</feature>
<dbReference type="RefSeq" id="WP_234822561.1">
    <property type="nucleotide sequence ID" value="NZ_QKZL01000007.1"/>
</dbReference>
<evidence type="ECO:0000313" key="8">
    <source>
        <dbReference type="Proteomes" id="UP000248916"/>
    </source>
</evidence>